<protein>
    <recommendedName>
        <fullName evidence="3">Restriction endonuclease domain-containing protein</fullName>
    </recommendedName>
</protein>
<reference evidence="1 2" key="1">
    <citation type="journal article" date="2020" name="ISME J.">
        <title>Comparative genomics reveals insights into cyanobacterial evolution and habitat adaptation.</title>
        <authorList>
            <person name="Chen M.Y."/>
            <person name="Teng W.K."/>
            <person name="Zhao L."/>
            <person name="Hu C.X."/>
            <person name="Zhou Y.K."/>
            <person name="Han B.P."/>
            <person name="Song L.R."/>
            <person name="Shu W.S."/>
        </authorList>
    </citation>
    <scope>NUCLEOTIDE SEQUENCE [LARGE SCALE GENOMIC DNA]</scope>
    <source>
        <strain evidence="1 2">FACHB-1040</strain>
    </source>
</reference>
<evidence type="ECO:0008006" key="3">
    <source>
        <dbReference type="Google" id="ProtNLM"/>
    </source>
</evidence>
<dbReference type="EMBL" id="JACJQT010000004">
    <property type="protein sequence ID" value="MBD2277221.1"/>
    <property type="molecule type" value="Genomic_DNA"/>
</dbReference>
<dbReference type="RefSeq" id="WP_190382158.1">
    <property type="nucleotide sequence ID" value="NZ_JACJQT010000004.1"/>
</dbReference>
<accession>A0ABR8BTZ8</accession>
<comment type="caution">
    <text evidence="1">The sequence shown here is derived from an EMBL/GenBank/DDBJ whole genome shotgun (WGS) entry which is preliminary data.</text>
</comment>
<keyword evidence="2" id="KW-1185">Reference proteome</keyword>
<gene>
    <name evidence="1" type="ORF">H6F99_02455</name>
</gene>
<proteinExistence type="predicted"/>
<evidence type="ECO:0000313" key="1">
    <source>
        <dbReference type="EMBL" id="MBD2277221.1"/>
    </source>
</evidence>
<organism evidence="1 2">
    <name type="scientific">Aphanizomenon flos-aquae FACHB-1040</name>
    <dbReference type="NCBI Taxonomy" id="2692887"/>
    <lineage>
        <taxon>Bacteria</taxon>
        <taxon>Bacillati</taxon>
        <taxon>Cyanobacteriota</taxon>
        <taxon>Cyanophyceae</taxon>
        <taxon>Nostocales</taxon>
        <taxon>Aphanizomenonaceae</taxon>
        <taxon>Aphanizomenon</taxon>
    </lineage>
</organism>
<evidence type="ECO:0000313" key="2">
    <source>
        <dbReference type="Proteomes" id="UP000606721"/>
    </source>
</evidence>
<dbReference type="PANTHER" id="PTHR47152:SF3">
    <property type="entry name" value="SLR1613 PROTEIN"/>
    <property type="match status" value="1"/>
</dbReference>
<dbReference type="Proteomes" id="UP000606721">
    <property type="component" value="Unassembled WGS sequence"/>
</dbReference>
<sequence>MKVPILEQEEEKLVTVPSVSWQQFKTIEVQLQENHAVKLAYLAGVLEIMSPIGDKHEYVRGYLRSFRSPTFLKSRGSGGVSAFHIIT</sequence>
<name>A0ABR8BTZ8_APHFL</name>
<dbReference type="PANTHER" id="PTHR47152">
    <property type="entry name" value="SLR2084 PROTEIN-RELATED"/>
    <property type="match status" value="1"/>
</dbReference>